<sequence>MVASNSGCEDQHVKVMIDVHARLIPQHVMELYVVVCDMVVGGGPSLLSPEIVLLKATPIHYAQPHDSADKDECEGDSTYVAGSGSSINTAFEDEYVPETPIGGVDQFRNCEAVLIAVKNYSIRQNVEYKILESDRLKYQCRCKQFTNGCPWTLRVALCHNLNYWKVYRFGGAYTCLAPTVSQDHAQLDSGLICKVVLTMIKTDSSVSIPVLQSLVHQNYHFKPSYRKVWMTKEKVIAKIYGDWEESYSRIPALLQALQECLQCTIHECVVVSYYNKDMIKGKWSQFDKIFWVFSLCIEAFKHCKLFVSVDETHLYEKYGDVLLIAVAQDGNNKCANQCGRQHLRV</sequence>
<dbReference type="Pfam" id="PF03108">
    <property type="entry name" value="DBD_Tnp_Mut"/>
    <property type="match status" value="1"/>
</dbReference>
<dbReference type="InterPro" id="IPR004332">
    <property type="entry name" value="Transposase_MuDR"/>
</dbReference>
<dbReference type="GeneID" id="107479992"/>
<feature type="domain" description="Transposase MuDR plant" evidence="1">
    <location>
        <begin position="106"/>
        <end position="155"/>
    </location>
</feature>
<dbReference type="KEGG" id="adu:107479992"/>
<dbReference type="PANTHER" id="PTHR31973">
    <property type="entry name" value="POLYPROTEIN, PUTATIVE-RELATED"/>
    <property type="match status" value="1"/>
</dbReference>
<reference evidence="3" key="2">
    <citation type="submission" date="2025-08" db="UniProtKB">
        <authorList>
            <consortium name="RefSeq"/>
        </authorList>
    </citation>
    <scope>IDENTIFICATION</scope>
    <source>
        <tissue evidence="3">Whole plant</tissue>
    </source>
</reference>
<evidence type="ECO:0000259" key="1">
    <source>
        <dbReference type="Pfam" id="PF03108"/>
    </source>
</evidence>
<organism evidence="2 3">
    <name type="scientific">Arachis duranensis</name>
    <name type="common">Wild peanut</name>
    <dbReference type="NCBI Taxonomy" id="130453"/>
    <lineage>
        <taxon>Eukaryota</taxon>
        <taxon>Viridiplantae</taxon>
        <taxon>Streptophyta</taxon>
        <taxon>Embryophyta</taxon>
        <taxon>Tracheophyta</taxon>
        <taxon>Spermatophyta</taxon>
        <taxon>Magnoliopsida</taxon>
        <taxon>eudicotyledons</taxon>
        <taxon>Gunneridae</taxon>
        <taxon>Pentapetalae</taxon>
        <taxon>rosids</taxon>
        <taxon>fabids</taxon>
        <taxon>Fabales</taxon>
        <taxon>Fabaceae</taxon>
        <taxon>Papilionoideae</taxon>
        <taxon>50 kb inversion clade</taxon>
        <taxon>dalbergioids sensu lato</taxon>
        <taxon>Dalbergieae</taxon>
        <taxon>Pterocarpus clade</taxon>
        <taxon>Arachis</taxon>
    </lineage>
</organism>
<reference evidence="2" key="1">
    <citation type="journal article" date="2016" name="Nat. Genet.">
        <title>The genome sequences of Arachis duranensis and Arachis ipaensis, the diploid ancestors of cultivated peanut.</title>
        <authorList>
            <person name="Bertioli D.J."/>
            <person name="Cannon S.B."/>
            <person name="Froenicke L."/>
            <person name="Huang G."/>
            <person name="Farmer A.D."/>
            <person name="Cannon E.K."/>
            <person name="Liu X."/>
            <person name="Gao D."/>
            <person name="Clevenger J."/>
            <person name="Dash S."/>
            <person name="Ren L."/>
            <person name="Moretzsohn M.C."/>
            <person name="Shirasawa K."/>
            <person name="Huang W."/>
            <person name="Vidigal B."/>
            <person name="Abernathy B."/>
            <person name="Chu Y."/>
            <person name="Niederhuth C.E."/>
            <person name="Umale P."/>
            <person name="Araujo A.C."/>
            <person name="Kozik A."/>
            <person name="Kim K.D."/>
            <person name="Burow M.D."/>
            <person name="Varshney R.K."/>
            <person name="Wang X."/>
            <person name="Zhang X."/>
            <person name="Barkley N."/>
            <person name="Guimaraes P.M."/>
            <person name="Isobe S."/>
            <person name="Guo B."/>
            <person name="Liao B."/>
            <person name="Stalker H.T."/>
            <person name="Schmitz R.J."/>
            <person name="Scheffler B.E."/>
            <person name="Leal-Bertioli S.C."/>
            <person name="Xun X."/>
            <person name="Jackson S.A."/>
            <person name="Michelmore R."/>
            <person name="Ozias-Akins P."/>
        </authorList>
    </citation>
    <scope>NUCLEOTIDE SEQUENCE [LARGE SCALE GENOMIC DNA]</scope>
    <source>
        <strain evidence="2">cv. V14167</strain>
    </source>
</reference>
<proteinExistence type="predicted"/>
<keyword evidence="2" id="KW-1185">Reference proteome</keyword>
<gene>
    <name evidence="3" type="primary">LOC107479992</name>
</gene>
<dbReference type="PANTHER" id="PTHR31973:SF195">
    <property type="entry name" value="MUDR FAMILY TRANSPOSASE"/>
    <property type="match status" value="1"/>
</dbReference>
<protein>
    <submittedName>
        <fullName evidence="3">Uncharacterized protein LOC107479992</fullName>
    </submittedName>
</protein>
<dbReference type="AlphaFoldDB" id="A0A6P4CRM2"/>
<accession>A0A6P4CRM2</accession>
<dbReference type="RefSeq" id="XP_015955606.1">
    <property type="nucleotide sequence ID" value="XM_016100120.1"/>
</dbReference>
<name>A0A6P4CRM2_ARADU</name>
<evidence type="ECO:0000313" key="2">
    <source>
        <dbReference type="Proteomes" id="UP000515211"/>
    </source>
</evidence>
<evidence type="ECO:0000313" key="3">
    <source>
        <dbReference type="RefSeq" id="XP_015955606.1"/>
    </source>
</evidence>
<dbReference type="Proteomes" id="UP000515211">
    <property type="component" value="Chromosome 1"/>
</dbReference>